<keyword evidence="12 14" id="KW-0830">Ubiquinone</keyword>
<dbReference type="InterPro" id="IPR049398">
    <property type="entry name" value="ETF-QO/FixC_UQ-bd"/>
</dbReference>
<comment type="cofactor">
    <cofactor evidence="1 14">
        <name>FAD</name>
        <dbReference type="ChEBI" id="CHEBI:57692"/>
    </cofactor>
</comment>
<dbReference type="InterPro" id="IPR017896">
    <property type="entry name" value="4Fe4S_Fe-S-bd"/>
</dbReference>
<comment type="catalytic activity">
    <reaction evidence="13 14">
        <text>a ubiquinone + reduced [electron-transfer flavoprotein] = a ubiquinol + oxidized [electron-transfer flavoprotein] + H(+)</text>
        <dbReference type="Rhea" id="RHEA:24052"/>
        <dbReference type="Rhea" id="RHEA-COMP:9565"/>
        <dbReference type="Rhea" id="RHEA-COMP:9566"/>
        <dbReference type="Rhea" id="RHEA-COMP:10685"/>
        <dbReference type="Rhea" id="RHEA-COMP:10686"/>
        <dbReference type="ChEBI" id="CHEBI:15378"/>
        <dbReference type="ChEBI" id="CHEBI:16389"/>
        <dbReference type="ChEBI" id="CHEBI:17976"/>
        <dbReference type="ChEBI" id="CHEBI:57692"/>
        <dbReference type="ChEBI" id="CHEBI:58307"/>
        <dbReference type="EC" id="1.5.5.1"/>
    </reaction>
</comment>
<proteinExistence type="predicted"/>
<reference evidence="16 17" key="1">
    <citation type="submission" date="2017-07" db="EMBL/GenBank/DDBJ databases">
        <title>Elstera cyanobacteriorum sp. nov., a novel bacterium isolated from cyanobacterial aggregates in a eutrophic lake.</title>
        <authorList>
            <person name="Cai H."/>
        </authorList>
    </citation>
    <scope>NUCLEOTIDE SEQUENCE [LARGE SCALE GENOMIC DNA]</scope>
    <source>
        <strain evidence="16 17">TH019</strain>
    </source>
</reference>
<evidence type="ECO:0000259" key="15">
    <source>
        <dbReference type="PROSITE" id="PS51379"/>
    </source>
</evidence>
<keyword evidence="9 14" id="KW-0560">Oxidoreductase</keyword>
<accession>A0A255XUH9</accession>
<keyword evidence="3 14" id="KW-0813">Transport</keyword>
<comment type="function">
    <text evidence="2 14">Accepts electrons from ETF and reduces ubiquinone.</text>
</comment>
<dbReference type="Pfam" id="PF05187">
    <property type="entry name" value="Fer4_ETF_QO"/>
    <property type="match status" value="1"/>
</dbReference>
<evidence type="ECO:0000256" key="5">
    <source>
        <dbReference type="ARBA" id="ARBA00022630"/>
    </source>
</evidence>
<evidence type="ECO:0000313" key="16">
    <source>
        <dbReference type="EMBL" id="OYQ20628.1"/>
    </source>
</evidence>
<evidence type="ECO:0000256" key="9">
    <source>
        <dbReference type="ARBA" id="ARBA00023002"/>
    </source>
</evidence>
<feature type="domain" description="4Fe-4S ferredoxin-type" evidence="15">
    <location>
        <begin position="503"/>
        <end position="532"/>
    </location>
</feature>
<keyword evidence="5 14" id="KW-0285">Flavoprotein</keyword>
<dbReference type="Proteomes" id="UP000216361">
    <property type="component" value="Unassembled WGS sequence"/>
</dbReference>
<dbReference type="GO" id="GO:0004174">
    <property type="term" value="F:electron-transferring-flavoprotein dehydrogenase activity"/>
    <property type="evidence" value="ECO:0007669"/>
    <property type="project" value="UniProtKB-UniRule"/>
</dbReference>
<dbReference type="PANTHER" id="PTHR10617">
    <property type="entry name" value="ELECTRON TRANSFER FLAVOPROTEIN-UBIQUINONE OXIDOREDUCTASE"/>
    <property type="match status" value="1"/>
</dbReference>
<evidence type="ECO:0000256" key="10">
    <source>
        <dbReference type="ARBA" id="ARBA00023004"/>
    </source>
</evidence>
<organism evidence="16 17">
    <name type="scientific">Elstera cyanobacteriorum</name>
    <dbReference type="NCBI Taxonomy" id="2022747"/>
    <lineage>
        <taxon>Bacteria</taxon>
        <taxon>Pseudomonadati</taxon>
        <taxon>Pseudomonadota</taxon>
        <taxon>Alphaproteobacteria</taxon>
        <taxon>Rhodospirillales</taxon>
        <taxon>Rhodospirillaceae</taxon>
        <taxon>Elstera</taxon>
    </lineage>
</organism>
<dbReference type="InterPro" id="IPR007859">
    <property type="entry name" value="ETF-QO/FixX_C"/>
</dbReference>
<comment type="cofactor">
    <cofactor evidence="14">
        <name>[4Fe-4S] cluster</name>
        <dbReference type="ChEBI" id="CHEBI:49883"/>
    </cofactor>
    <text evidence="14">Binds 1 [4Fe-4S] cluster.</text>
</comment>
<dbReference type="AlphaFoldDB" id="A0A255XUH9"/>
<evidence type="ECO:0000313" key="17">
    <source>
        <dbReference type="Proteomes" id="UP000216361"/>
    </source>
</evidence>
<dbReference type="GO" id="GO:0046872">
    <property type="term" value="F:metal ion binding"/>
    <property type="evidence" value="ECO:0007669"/>
    <property type="project" value="UniProtKB-KW"/>
</dbReference>
<dbReference type="InterPro" id="IPR036188">
    <property type="entry name" value="FAD/NAD-bd_sf"/>
</dbReference>
<dbReference type="FunFam" id="3.30.70.20:FF:000012">
    <property type="entry name" value="Electron transfer flavoprotein-ubiquinone oxidoreductase, mitochondrial"/>
    <property type="match status" value="1"/>
</dbReference>
<evidence type="ECO:0000256" key="4">
    <source>
        <dbReference type="ARBA" id="ARBA00022485"/>
    </source>
</evidence>
<evidence type="ECO:0000256" key="2">
    <source>
        <dbReference type="ARBA" id="ARBA00002819"/>
    </source>
</evidence>
<evidence type="ECO:0000256" key="14">
    <source>
        <dbReference type="RuleBase" id="RU366068"/>
    </source>
</evidence>
<evidence type="ECO:0000256" key="3">
    <source>
        <dbReference type="ARBA" id="ARBA00022448"/>
    </source>
</evidence>
<evidence type="ECO:0000256" key="7">
    <source>
        <dbReference type="ARBA" id="ARBA00022827"/>
    </source>
</evidence>
<evidence type="ECO:0000256" key="13">
    <source>
        <dbReference type="ARBA" id="ARBA00052682"/>
    </source>
</evidence>
<dbReference type="Pfam" id="PF13450">
    <property type="entry name" value="NAD_binding_8"/>
    <property type="match status" value="1"/>
</dbReference>
<dbReference type="Gene3D" id="3.50.50.60">
    <property type="entry name" value="FAD/NAD(P)-binding domain"/>
    <property type="match status" value="1"/>
</dbReference>
<name>A0A255XUH9_9PROT</name>
<dbReference type="Pfam" id="PF21162">
    <property type="entry name" value="ETFQO_UQ-bd"/>
    <property type="match status" value="1"/>
</dbReference>
<dbReference type="SUPFAM" id="SSF54862">
    <property type="entry name" value="4Fe-4S ferredoxins"/>
    <property type="match status" value="1"/>
</dbReference>
<dbReference type="SUPFAM" id="SSF51905">
    <property type="entry name" value="FAD/NAD(P)-binding domain"/>
    <property type="match status" value="1"/>
</dbReference>
<evidence type="ECO:0000256" key="1">
    <source>
        <dbReference type="ARBA" id="ARBA00001974"/>
    </source>
</evidence>
<keyword evidence="4" id="KW-0004">4Fe-4S</keyword>
<dbReference type="EMBL" id="NOXS01000027">
    <property type="protein sequence ID" value="OYQ20628.1"/>
    <property type="molecule type" value="Genomic_DNA"/>
</dbReference>
<gene>
    <name evidence="16" type="ORF">CHR90_04460</name>
</gene>
<keyword evidence="17" id="KW-1185">Reference proteome</keyword>
<keyword evidence="6 14" id="KW-0479">Metal-binding</keyword>
<evidence type="ECO:0000256" key="12">
    <source>
        <dbReference type="ARBA" id="ARBA00023075"/>
    </source>
</evidence>
<dbReference type="Gene3D" id="3.30.9.90">
    <property type="match status" value="1"/>
</dbReference>
<keyword evidence="8 14" id="KW-0249">Electron transport</keyword>
<dbReference type="Gene3D" id="3.30.70.20">
    <property type="match status" value="1"/>
</dbReference>
<keyword evidence="11 14" id="KW-0411">Iron-sulfur</keyword>
<keyword evidence="10 14" id="KW-0408">Iron</keyword>
<sequence length="543" mass="59423">MTRDVMPYDVVIVGGGPAGLATAIRLKQRAAEAGEELAVCVVEKGSEIGAHILSGAVFEPRALNELIPDWKEKGAPLNTPAVEDNFLFLTEKGSFKLPTPPQMHNHGNYIISLGNLCRWLGQQAEELGVEIYPGFAAAEVLYDDDGAVKGIATGDMGIGRDGEQTANYQPGVELHARQTIFAEGCRGSLSKGLMEKFSLRDGVDPQTYGIGIKELWEIDPAKHKAGKIIHTIGWPVKSDTYGGSFLYHLENNQIVVGYVIGLDYTNPHLSPFEEFQRFKQHPAVRPFFEGGRRIAYGARAINEGGWQSLPKLTFPGGCLIGCAAGFLNVPKIKGSHLAMKSGMLAADAVFDHLTSGADSKEATAYSAAIENSWVAEELKAVRNIRPSFHYGLWAGLAYSAIDTYLFRGKAPWTFRNHADHDKLKKASEAPRIEYPKPDGKISFDRLSSVFLSATNHEEDQPIHLQLKDPSKAIAVNWSLYESPETRYCPAGVYEVLDDPTTGKRLQINAQNCVHCKTCDIKDPTQNINWVVPQGGGGPNYPNM</sequence>
<evidence type="ECO:0000256" key="6">
    <source>
        <dbReference type="ARBA" id="ARBA00022723"/>
    </source>
</evidence>
<dbReference type="OrthoDB" id="9766632at2"/>
<evidence type="ECO:0000256" key="8">
    <source>
        <dbReference type="ARBA" id="ARBA00022982"/>
    </source>
</evidence>
<dbReference type="GO" id="GO:0051539">
    <property type="term" value="F:4 iron, 4 sulfur cluster binding"/>
    <property type="evidence" value="ECO:0007669"/>
    <property type="project" value="UniProtKB-UniRule"/>
</dbReference>
<dbReference type="RefSeq" id="WP_094407780.1">
    <property type="nucleotide sequence ID" value="NZ_BMJZ01000009.1"/>
</dbReference>
<protein>
    <recommendedName>
        <fullName evidence="14">Electron transfer flavoprotein-ubiquinone oxidoreductase</fullName>
        <shortName evidence="14">ETF-QO</shortName>
        <ecNumber evidence="14">1.5.5.1</ecNumber>
    </recommendedName>
</protein>
<dbReference type="PROSITE" id="PS51379">
    <property type="entry name" value="4FE4S_FER_2"/>
    <property type="match status" value="1"/>
</dbReference>
<comment type="caution">
    <text evidence="16">The sequence shown here is derived from an EMBL/GenBank/DDBJ whole genome shotgun (WGS) entry which is preliminary data.</text>
</comment>
<dbReference type="InterPro" id="IPR040156">
    <property type="entry name" value="ETF-QO"/>
</dbReference>
<evidence type="ECO:0000256" key="11">
    <source>
        <dbReference type="ARBA" id="ARBA00023014"/>
    </source>
</evidence>
<keyword evidence="7 14" id="KW-0274">FAD</keyword>
<dbReference type="EC" id="1.5.5.1" evidence="14"/>
<dbReference type="PANTHER" id="PTHR10617:SF107">
    <property type="entry name" value="ELECTRON TRANSFER FLAVOPROTEIN-UBIQUINONE OXIDOREDUCTASE, MITOCHONDRIAL"/>
    <property type="match status" value="1"/>
</dbReference>
<dbReference type="SUPFAM" id="SSF54373">
    <property type="entry name" value="FAD-linked reductases, C-terminal domain"/>
    <property type="match status" value="1"/>
</dbReference>